<feature type="transmembrane region" description="Helical" evidence="1">
    <location>
        <begin position="47"/>
        <end position="64"/>
    </location>
</feature>
<organism evidence="2 3">
    <name type="scientific">Bacillus capparidis</name>
    <dbReference type="NCBI Taxonomy" id="1840411"/>
    <lineage>
        <taxon>Bacteria</taxon>
        <taxon>Bacillati</taxon>
        <taxon>Bacillota</taxon>
        <taxon>Bacilli</taxon>
        <taxon>Bacillales</taxon>
        <taxon>Bacillaceae</taxon>
        <taxon>Bacillus</taxon>
    </lineage>
</organism>
<name>A0ABS4CXF1_9BACI</name>
<accession>A0ABS4CXF1</accession>
<comment type="caution">
    <text evidence="2">The sequence shown here is derived from an EMBL/GenBank/DDBJ whole genome shotgun (WGS) entry which is preliminary data.</text>
</comment>
<sequence>MIRSFGVTLVAVSGRVAVPVLLLTYYTLNGFSLPGGREKMVEEVLNVNIWVGLIVNFIIVEYLNQK</sequence>
<evidence type="ECO:0000256" key="1">
    <source>
        <dbReference type="SAM" id="Phobius"/>
    </source>
</evidence>
<keyword evidence="1" id="KW-1133">Transmembrane helix</keyword>
<keyword evidence="3" id="KW-1185">Reference proteome</keyword>
<dbReference type="Proteomes" id="UP000674416">
    <property type="component" value="Unassembled WGS sequence"/>
</dbReference>
<proteinExistence type="predicted"/>
<reference evidence="2 3" key="1">
    <citation type="submission" date="2021-01" db="EMBL/GenBank/DDBJ databases">
        <title>Genomic Encyclopedia of Type Strains, Phase IV (KMG-IV): sequencing the most valuable type-strain genomes for metagenomic binning, comparative biology and taxonomic classification.</title>
        <authorList>
            <person name="Goeker M."/>
        </authorList>
    </citation>
    <scope>NUCLEOTIDE SEQUENCE [LARGE SCALE GENOMIC DNA]</scope>
    <source>
        <strain evidence="2 3">DSM 103394</strain>
    </source>
</reference>
<keyword evidence="1" id="KW-0812">Transmembrane</keyword>
<dbReference type="EMBL" id="JAFDST010000002">
    <property type="protein sequence ID" value="MBP1082140.1"/>
    <property type="molecule type" value="Genomic_DNA"/>
</dbReference>
<keyword evidence="1" id="KW-0472">Membrane</keyword>
<evidence type="ECO:0000313" key="2">
    <source>
        <dbReference type="EMBL" id="MBP1082140.1"/>
    </source>
</evidence>
<evidence type="ECO:0000313" key="3">
    <source>
        <dbReference type="Proteomes" id="UP000674416"/>
    </source>
</evidence>
<feature type="transmembrane region" description="Helical" evidence="1">
    <location>
        <begin position="7"/>
        <end position="27"/>
    </location>
</feature>
<gene>
    <name evidence="2" type="ORF">JOC74_002633</name>
</gene>
<protein>
    <submittedName>
        <fullName evidence="2">Uncharacterized protein</fullName>
    </submittedName>
</protein>